<evidence type="ECO:0000313" key="1">
    <source>
        <dbReference type="EMBL" id="WEW56689.1"/>
    </source>
</evidence>
<protein>
    <submittedName>
        <fullName evidence="1">Uncharacterized protein</fullName>
    </submittedName>
</protein>
<dbReference type="EMBL" id="CP120627">
    <property type="protein sequence ID" value="WEW56689.1"/>
    <property type="molecule type" value="Genomic_DNA"/>
</dbReference>
<reference evidence="1" key="1">
    <citation type="submission" date="2023-03" db="EMBL/GenBank/DDBJ databases">
        <title>Emydomyces testavorans Genome Sequence.</title>
        <authorList>
            <person name="Hoyer L."/>
        </authorList>
    </citation>
    <scope>NUCLEOTIDE SEQUENCE</scope>
    <source>
        <strain evidence="1">16-2883</strain>
    </source>
</reference>
<dbReference type="AlphaFoldDB" id="A0AAF0DEH4"/>
<organism evidence="1 2">
    <name type="scientific">Emydomyces testavorans</name>
    <dbReference type="NCBI Taxonomy" id="2070801"/>
    <lineage>
        <taxon>Eukaryota</taxon>
        <taxon>Fungi</taxon>
        <taxon>Dikarya</taxon>
        <taxon>Ascomycota</taxon>
        <taxon>Pezizomycotina</taxon>
        <taxon>Eurotiomycetes</taxon>
        <taxon>Eurotiomycetidae</taxon>
        <taxon>Onygenales</taxon>
        <taxon>Nannizziopsiaceae</taxon>
        <taxon>Emydomyces</taxon>
    </lineage>
</organism>
<gene>
    <name evidence="1" type="ORF">PRK78_002137</name>
</gene>
<dbReference type="Proteomes" id="UP001219355">
    <property type="component" value="Chromosome 1"/>
</dbReference>
<sequence>MDERGLSAPRILIQMAHDMQPALAEVPVSGVGSTFKWSEGLEAVRRTIISQDSTTTLPLLSQGPTRQALKRIALQQIAASEARPQEHKKPLKVHGAIPLEDLPPARPVSSKESKNLKNVFEQLKNKPYWTRDPYISMQATTAEDLLIGISGKITISPIDADDTTLSCIIASNELLWDTGSHITAISRDLIDSKTIEYMHSSDYATYRLPDDSFVCQADAILAFTNTFINVPILARIIDLDRMPNRRSGVLLGQLTFIDSLYYEMAPRAFLRAQGINVSEDMYGEIKIKGHIDTIDDCVTKF</sequence>
<accession>A0AAF0DEH4</accession>
<proteinExistence type="predicted"/>
<name>A0AAF0DEH4_9EURO</name>
<evidence type="ECO:0000313" key="2">
    <source>
        <dbReference type="Proteomes" id="UP001219355"/>
    </source>
</evidence>
<keyword evidence="2" id="KW-1185">Reference proteome</keyword>